<name>A0A1G2T5H8_9BACT</name>
<protein>
    <recommendedName>
        <fullName evidence="2">Lipid-A-disaccharide synthase</fullName>
    </recommendedName>
</protein>
<dbReference type="AlphaFoldDB" id="A0A1G2T5H8"/>
<evidence type="ECO:0008006" key="2">
    <source>
        <dbReference type="Google" id="ProtNLM"/>
    </source>
</evidence>
<reference evidence="1" key="1">
    <citation type="journal article" date="2016" name="Nat. Commun.">
        <title>Thousands of microbial genomes shed light on interconnected biogeochemical processes in an aquifer system.</title>
        <authorList>
            <person name="Anantharaman K."/>
            <person name="Brown C.T."/>
            <person name="Hug L.A."/>
            <person name="Sharon I."/>
            <person name="Castelle C.J."/>
            <person name="Probst A.J."/>
            <person name="Thomas B.C."/>
            <person name="Singh A."/>
            <person name="Wilkins M.J."/>
            <person name="Karaoz U."/>
            <person name="Brodie E.L."/>
            <person name="Williams K.H."/>
            <person name="Hubbard S.S."/>
            <person name="Banfield J.F."/>
        </authorList>
    </citation>
    <scope>NUCLEOTIDE SEQUENCE [LARGE SCALE GENOMIC DNA]</scope>
</reference>
<sequence>MKKTIVIFSNPFGYGPTGKAIAIAEAFINSGYKNIIFAGNSFVQEIIPKYITFISVDERNENEIIKILRQIENPVVISSQNRFAIRAAKFLDIPSAFLDGLAWFWKQIPADHLIADEIFWMDYPHIKDKLPKNFDKIHVVPGIINIKTDTGERNQILIHIGGCKNPLDNTFPKYYLNILADSLSNLFDGIDKILVTGGSEAIEYLKSKLIKNKIKIVSLKHHEFIQELSKSKHFITTAGQTATLEAFALDVPTSFLMPMNLSQLALTEILNQHNATPQSLFWGSYYPEETDPTSLNEKDAIIELNKYAEKIYKDKKIRARLESDIRGMIVSIPDQKGQREFIKRLGKNGADTIVDILTKKWNIK</sequence>
<accession>A0A1G2T5H8</accession>
<evidence type="ECO:0000313" key="1">
    <source>
        <dbReference type="EMBL" id="OHA92546.1"/>
    </source>
</evidence>
<dbReference type="EMBL" id="MHVL01000046">
    <property type="protein sequence ID" value="OHA92546.1"/>
    <property type="molecule type" value="Genomic_DNA"/>
</dbReference>
<comment type="caution">
    <text evidence="1">The sequence shown here is derived from an EMBL/GenBank/DDBJ whole genome shotgun (WGS) entry which is preliminary data.</text>
</comment>
<proteinExistence type="predicted"/>
<organism evidence="1">
    <name type="scientific">Candidatus Zambryskibacteria bacterium RIFCSPHIGHO2_02_38_10.5</name>
    <dbReference type="NCBI Taxonomy" id="1802742"/>
    <lineage>
        <taxon>Bacteria</taxon>
        <taxon>Candidatus Zambryskiibacteriota</taxon>
    </lineage>
</organism>
<dbReference type="SUPFAM" id="SSF53756">
    <property type="entry name" value="UDP-Glycosyltransferase/glycogen phosphorylase"/>
    <property type="match status" value="1"/>
</dbReference>
<gene>
    <name evidence="1" type="ORF">A2W58_00915</name>
</gene>
<dbReference type="Proteomes" id="UP000179264">
    <property type="component" value="Unassembled WGS sequence"/>
</dbReference>